<evidence type="ECO:0000313" key="3">
    <source>
        <dbReference type="Proteomes" id="UP001298424"/>
    </source>
</evidence>
<name>A0ABS9NKI7_9NEIS</name>
<feature type="transmembrane region" description="Helical" evidence="1">
    <location>
        <begin position="36"/>
        <end position="59"/>
    </location>
</feature>
<keyword evidence="1" id="KW-0472">Membrane</keyword>
<accession>A0ABS9NKI7</accession>
<dbReference type="NCBIfam" id="NF042413">
    <property type="entry name" value="NGO_0222_fam"/>
    <property type="match status" value="1"/>
</dbReference>
<proteinExistence type="predicted"/>
<organism evidence="2 3">
    <name type="scientific">Kingella pumchi</name>
    <dbReference type="NCBI Taxonomy" id="2779506"/>
    <lineage>
        <taxon>Bacteria</taxon>
        <taxon>Pseudomonadati</taxon>
        <taxon>Pseudomonadota</taxon>
        <taxon>Betaproteobacteria</taxon>
        <taxon>Neisseriales</taxon>
        <taxon>Neisseriaceae</taxon>
        <taxon>Kingella</taxon>
    </lineage>
</organism>
<keyword evidence="3" id="KW-1185">Reference proteome</keyword>
<keyword evidence="1" id="KW-1133">Transmembrane helix</keyword>
<dbReference type="InterPro" id="IPR049967">
    <property type="entry name" value="NGO_0222-like"/>
</dbReference>
<reference evidence="2 3" key="1">
    <citation type="submission" date="2022-02" db="EMBL/GenBank/DDBJ databases">
        <title>Genome sequence data of Kingella unionensis sp. nov. strain CICC 24913 (CCUG 75125).</title>
        <authorList>
            <person name="Xiao M."/>
        </authorList>
    </citation>
    <scope>NUCLEOTIDE SEQUENCE [LARGE SCALE GENOMIC DNA]</scope>
    <source>
        <strain evidence="2 3">CICC 24913</strain>
    </source>
</reference>
<keyword evidence="1" id="KW-0812">Transmembrane</keyword>
<evidence type="ECO:0000256" key="1">
    <source>
        <dbReference type="SAM" id="Phobius"/>
    </source>
</evidence>
<comment type="caution">
    <text evidence="2">The sequence shown here is derived from an EMBL/GenBank/DDBJ whole genome shotgun (WGS) entry which is preliminary data.</text>
</comment>
<dbReference type="RefSeq" id="WP_238745537.1">
    <property type="nucleotide sequence ID" value="NZ_JAKOOW010000006.1"/>
</dbReference>
<dbReference type="EMBL" id="JAKOOW010000006">
    <property type="protein sequence ID" value="MCG6503303.1"/>
    <property type="molecule type" value="Genomic_DNA"/>
</dbReference>
<sequence length="76" mass="8272">MNPVRRYFILLVFFTLLFIALVAAGSYLLAAGSRQFGVAAFVFSFAAAFAQIACLALYLRARAIAQAQNARPPQSK</sequence>
<feature type="transmembrane region" description="Helical" evidence="1">
    <location>
        <begin position="7"/>
        <end position="30"/>
    </location>
</feature>
<evidence type="ECO:0000313" key="2">
    <source>
        <dbReference type="EMBL" id="MCG6503303.1"/>
    </source>
</evidence>
<protein>
    <submittedName>
        <fullName evidence="2">Uncharacterized protein</fullName>
    </submittedName>
</protein>
<dbReference type="Proteomes" id="UP001298424">
    <property type="component" value="Unassembled WGS sequence"/>
</dbReference>
<gene>
    <name evidence="2" type="ORF">MB824_02170</name>
</gene>